<dbReference type="InterPro" id="IPR052354">
    <property type="entry name" value="Cell_Wall_Dynamics_Protein"/>
</dbReference>
<organism evidence="3">
    <name type="scientific">Intestinibacter bartlettii</name>
    <dbReference type="NCBI Taxonomy" id="261299"/>
    <lineage>
        <taxon>Bacteria</taxon>
        <taxon>Bacillati</taxon>
        <taxon>Bacillota</taxon>
        <taxon>Clostridia</taxon>
        <taxon>Peptostreptococcales</taxon>
        <taxon>Peptostreptococcaceae</taxon>
        <taxon>Intestinibacter</taxon>
    </lineage>
</organism>
<dbReference type="AlphaFoldDB" id="A0A6N2YSJ3"/>
<feature type="domain" description="SH3b" evidence="2">
    <location>
        <begin position="41"/>
        <end position="103"/>
    </location>
</feature>
<dbReference type="Gene3D" id="2.30.30.40">
    <property type="entry name" value="SH3 Domains"/>
    <property type="match status" value="1"/>
</dbReference>
<dbReference type="Pfam" id="PF13472">
    <property type="entry name" value="Lipase_GDSL_2"/>
    <property type="match status" value="1"/>
</dbReference>
<reference evidence="3" key="1">
    <citation type="submission" date="2019-11" db="EMBL/GenBank/DDBJ databases">
        <authorList>
            <person name="Feng L."/>
        </authorList>
    </citation>
    <scope>NUCLEOTIDE SEQUENCE</scope>
    <source>
        <strain evidence="3">IbartlettiiLFYP30</strain>
    </source>
</reference>
<proteinExistence type="predicted"/>
<name>A0A6N2YSJ3_9FIRM</name>
<feature type="signal peptide" evidence="1">
    <location>
        <begin position="1"/>
        <end position="24"/>
    </location>
</feature>
<evidence type="ECO:0000259" key="2">
    <source>
        <dbReference type="PROSITE" id="PS51781"/>
    </source>
</evidence>
<dbReference type="PANTHER" id="PTHR34408">
    <property type="entry name" value="FAMILY PROTEIN, PUTATIVE-RELATED"/>
    <property type="match status" value="1"/>
</dbReference>
<keyword evidence="1" id="KW-0732">Signal</keyword>
<dbReference type="Pfam" id="PF08239">
    <property type="entry name" value="SH3_3"/>
    <property type="match status" value="1"/>
</dbReference>
<accession>A0A6N2YSJ3</accession>
<dbReference type="InterPro" id="IPR013830">
    <property type="entry name" value="SGNH_hydro"/>
</dbReference>
<dbReference type="PROSITE" id="PS51781">
    <property type="entry name" value="SH3B"/>
    <property type="match status" value="1"/>
</dbReference>
<dbReference type="Gene3D" id="3.40.50.1110">
    <property type="entry name" value="SGNH hydrolase"/>
    <property type="match status" value="1"/>
</dbReference>
<evidence type="ECO:0000256" key="1">
    <source>
        <dbReference type="SAM" id="SignalP"/>
    </source>
</evidence>
<dbReference type="SUPFAM" id="SSF52266">
    <property type="entry name" value="SGNH hydrolase"/>
    <property type="match status" value="1"/>
</dbReference>
<dbReference type="InterPro" id="IPR003646">
    <property type="entry name" value="SH3-like_bac-type"/>
</dbReference>
<evidence type="ECO:0000313" key="3">
    <source>
        <dbReference type="EMBL" id="VYT69841.1"/>
    </source>
</evidence>
<dbReference type="InterPro" id="IPR036514">
    <property type="entry name" value="SGNH_hydro_sf"/>
</dbReference>
<dbReference type="PANTHER" id="PTHR34408:SF1">
    <property type="entry name" value="GLYCOSYL HYDROLASE FAMILY 19 DOMAIN-CONTAINING PROTEIN HI_1415"/>
    <property type="match status" value="1"/>
</dbReference>
<protein>
    <submittedName>
        <fullName evidence="3">Bacteriocin BCN5</fullName>
    </submittedName>
</protein>
<dbReference type="RefSeq" id="WP_034726589.1">
    <property type="nucleotide sequence ID" value="NZ_CACRUE010000006.1"/>
</dbReference>
<gene>
    <name evidence="3" type="primary">bcn_3</name>
    <name evidence="3" type="ORF">IBLFYP30_00945</name>
</gene>
<sequence length="285" mass="32364">MRKKILTCMLVGILSTSLCFSSMAPSYATGKTVSTSSATSTKTGRVTVSNLNVRSGASTKYRKIGSLSYNKRVTIVKTLKEWYKIKYNSGYGYVNRAYISTSSRYSKDLDGFLFVGDSFTNNIRKNINSNAKNTVIRAKGSVTAKYWINHFGQMPANSSKIKGVILQIGINDIGERYNISNTKTLIKKLSNRYRNKTIYVHRLFPIGTNYRFGNKYKTQKQIKSYNASIKSYCNTLKNVKYIDATSGFINSNGYLKYQDPEGLHISWQYFGKYYNNIETAVNRVR</sequence>
<dbReference type="EMBL" id="CACRUE010000006">
    <property type="protein sequence ID" value="VYT69841.1"/>
    <property type="molecule type" value="Genomic_DNA"/>
</dbReference>
<feature type="chain" id="PRO_5039619977" evidence="1">
    <location>
        <begin position="25"/>
        <end position="285"/>
    </location>
</feature>
<dbReference type="SMART" id="SM00287">
    <property type="entry name" value="SH3b"/>
    <property type="match status" value="1"/>
</dbReference>